<dbReference type="PRINTS" id="PR00455">
    <property type="entry name" value="HTHTETR"/>
</dbReference>
<sequence length="214" mass="23319">MTGNTSRETATSMRRTPTQRRSRERVRQILEASAELLEAGGHEALTTSAIAEHAGISVASIYQFFPNVDSIVATLAEQWTEGFYGVLDGVETGGPSPTPGEASDRIIDAYVAYFRERRGFRAVWFGGALRGAARRLDRRSNEVLAERLLALWARWYGVPDRPEALPAARTAVAIADALLAMAFREDHDGDPVLIAETKRAVRAYTADAVAALTA</sequence>
<dbReference type="Gene3D" id="1.10.357.10">
    <property type="entry name" value="Tetracycline Repressor, domain 2"/>
    <property type="match status" value="1"/>
</dbReference>
<dbReference type="PANTHER" id="PTHR30055">
    <property type="entry name" value="HTH-TYPE TRANSCRIPTIONAL REGULATOR RUTR"/>
    <property type="match status" value="1"/>
</dbReference>
<evidence type="ECO:0000256" key="5">
    <source>
        <dbReference type="SAM" id="MobiDB-lite"/>
    </source>
</evidence>
<comment type="caution">
    <text evidence="7">The sequence shown here is derived from an EMBL/GenBank/DDBJ whole genome shotgun (WGS) entry which is preliminary data.</text>
</comment>
<feature type="DNA-binding region" description="H-T-H motif" evidence="4">
    <location>
        <begin position="46"/>
        <end position="65"/>
    </location>
</feature>
<dbReference type="Pfam" id="PF17928">
    <property type="entry name" value="TetR_C_22"/>
    <property type="match status" value="1"/>
</dbReference>
<proteinExistence type="predicted"/>
<evidence type="ECO:0000313" key="8">
    <source>
        <dbReference type="Proteomes" id="UP000680206"/>
    </source>
</evidence>
<dbReference type="InterPro" id="IPR041674">
    <property type="entry name" value="TetR_C_22"/>
</dbReference>
<dbReference type="RefSeq" id="WP_208239500.1">
    <property type="nucleotide sequence ID" value="NZ_JAGEPF010000006.1"/>
</dbReference>
<keyword evidence="1" id="KW-0805">Transcription regulation</keyword>
<feature type="domain" description="HTH tetR-type" evidence="6">
    <location>
        <begin position="23"/>
        <end position="83"/>
    </location>
</feature>
<protein>
    <submittedName>
        <fullName evidence="7">TetR family transcriptional regulator</fullName>
    </submittedName>
</protein>
<evidence type="ECO:0000256" key="2">
    <source>
        <dbReference type="ARBA" id="ARBA00023125"/>
    </source>
</evidence>
<keyword evidence="3" id="KW-0804">Transcription</keyword>
<gene>
    <name evidence="7" type="ORF">J4709_10180</name>
</gene>
<evidence type="ECO:0000256" key="4">
    <source>
        <dbReference type="PROSITE-ProRule" id="PRU00335"/>
    </source>
</evidence>
<feature type="compositionally biased region" description="Polar residues" evidence="5">
    <location>
        <begin position="1"/>
        <end position="13"/>
    </location>
</feature>
<dbReference type="InterPro" id="IPR001647">
    <property type="entry name" value="HTH_TetR"/>
</dbReference>
<dbReference type="InterPro" id="IPR050109">
    <property type="entry name" value="HTH-type_TetR-like_transc_reg"/>
</dbReference>
<dbReference type="Pfam" id="PF00440">
    <property type="entry name" value="TetR_N"/>
    <property type="match status" value="1"/>
</dbReference>
<dbReference type="SUPFAM" id="SSF46689">
    <property type="entry name" value="Homeodomain-like"/>
    <property type="match status" value="1"/>
</dbReference>
<dbReference type="EMBL" id="JAGEPF010000006">
    <property type="protein sequence ID" value="MBO2457937.1"/>
    <property type="molecule type" value="Genomic_DNA"/>
</dbReference>
<evidence type="ECO:0000259" key="6">
    <source>
        <dbReference type="PROSITE" id="PS50977"/>
    </source>
</evidence>
<keyword evidence="8" id="KW-1185">Reference proteome</keyword>
<dbReference type="InterPro" id="IPR009057">
    <property type="entry name" value="Homeodomain-like_sf"/>
</dbReference>
<reference evidence="7 8" key="1">
    <citation type="submission" date="2021-03" db="EMBL/GenBank/DDBJ databases">
        <title>Actinomadura violae sp. nov., isolated from lichen in Thailand.</title>
        <authorList>
            <person name="Kanchanasin P."/>
            <person name="Saeng-In P."/>
            <person name="Phongsopitanun W."/>
            <person name="Yuki M."/>
            <person name="Kudo T."/>
            <person name="Ohkuma M."/>
            <person name="Tanasupawat S."/>
        </authorList>
    </citation>
    <scope>NUCLEOTIDE SEQUENCE [LARGE SCALE GENOMIC DNA]</scope>
    <source>
        <strain evidence="7 8">LCR2-06</strain>
    </source>
</reference>
<evidence type="ECO:0000256" key="3">
    <source>
        <dbReference type="ARBA" id="ARBA00023163"/>
    </source>
</evidence>
<dbReference type="PANTHER" id="PTHR30055:SF234">
    <property type="entry name" value="HTH-TYPE TRANSCRIPTIONAL REGULATOR BETI"/>
    <property type="match status" value="1"/>
</dbReference>
<name>A0ABS3RMP5_9ACTN</name>
<dbReference type="PROSITE" id="PS50977">
    <property type="entry name" value="HTH_TETR_2"/>
    <property type="match status" value="1"/>
</dbReference>
<feature type="region of interest" description="Disordered" evidence="5">
    <location>
        <begin position="1"/>
        <end position="25"/>
    </location>
</feature>
<evidence type="ECO:0000256" key="1">
    <source>
        <dbReference type="ARBA" id="ARBA00023015"/>
    </source>
</evidence>
<organism evidence="7 8">
    <name type="scientific">Actinomadura violacea</name>
    <dbReference type="NCBI Taxonomy" id="2819934"/>
    <lineage>
        <taxon>Bacteria</taxon>
        <taxon>Bacillati</taxon>
        <taxon>Actinomycetota</taxon>
        <taxon>Actinomycetes</taxon>
        <taxon>Streptosporangiales</taxon>
        <taxon>Thermomonosporaceae</taxon>
        <taxon>Actinomadura</taxon>
    </lineage>
</organism>
<accession>A0ABS3RMP5</accession>
<dbReference type="Proteomes" id="UP000680206">
    <property type="component" value="Unassembled WGS sequence"/>
</dbReference>
<keyword evidence="2 4" id="KW-0238">DNA-binding</keyword>
<evidence type="ECO:0000313" key="7">
    <source>
        <dbReference type="EMBL" id="MBO2457937.1"/>
    </source>
</evidence>